<evidence type="ECO:0000256" key="3">
    <source>
        <dbReference type="SAM" id="SignalP"/>
    </source>
</evidence>
<sequence length="313" mass="36138">MKKRMFSLLATSLFLFSPLHLTYAQVDDQAQEEQIELVNISVEGLQEHYHTGDEILLTASAPEFEGNLNWQWSIKQDEQAEWQVVAGMTSELFSREATADGLMIKAEVSSEDGSIIAHSDDLQVHIDDHHSDHENAERIYHGFFYNDEIEDRSLADWQGEWSSVYPLLTSGKLDTVFEHKANDTMSADEYKAYYTVGYETDIDQILIEGNTFTFTSTDGSELTAAYEYDGYDILTYERGNRGVRYVFKRIDDTEGMPAYIQFSDHLITETLSTHFHLYWGDDRETLLDEVTNWPTYYPSFFTENQILKDMLAH</sequence>
<proteinExistence type="predicted"/>
<comment type="caution">
    <text evidence="5">The sequence shown here is derived from an EMBL/GenBank/DDBJ whole genome shotgun (WGS) entry which is preliminary data.</text>
</comment>
<gene>
    <name evidence="5" type="ORF">GIY09_02020</name>
</gene>
<dbReference type="Gene3D" id="2.40.128.20">
    <property type="match status" value="1"/>
</dbReference>
<dbReference type="InterPro" id="IPR012674">
    <property type="entry name" value="Calycin"/>
</dbReference>
<dbReference type="RefSeq" id="WP_153863096.1">
    <property type="nucleotide sequence ID" value="NZ_WJQS01000002.1"/>
</dbReference>
<evidence type="ECO:0000256" key="1">
    <source>
        <dbReference type="ARBA" id="ARBA00022729"/>
    </source>
</evidence>
<name>A0A6I2GWF3_9LACT</name>
<keyword evidence="1 3" id="KW-0732">Signal</keyword>
<feature type="chain" id="PRO_5039631494" evidence="3">
    <location>
        <begin position="25"/>
        <end position="313"/>
    </location>
</feature>
<dbReference type="SUPFAM" id="SSF50814">
    <property type="entry name" value="Lipocalins"/>
    <property type="match status" value="1"/>
</dbReference>
<evidence type="ECO:0000256" key="2">
    <source>
        <dbReference type="ARBA" id="ARBA00022833"/>
    </source>
</evidence>
<accession>A0A6I2GWF3</accession>
<dbReference type="Pfam" id="PF09223">
    <property type="entry name" value="ZinT"/>
    <property type="match status" value="1"/>
</dbReference>
<dbReference type="InterPro" id="IPR015304">
    <property type="entry name" value="ZinT_dom"/>
</dbReference>
<dbReference type="AlphaFoldDB" id="A0A6I2GWF3"/>
<dbReference type="Proteomes" id="UP000430975">
    <property type="component" value="Unassembled WGS sequence"/>
</dbReference>
<organism evidence="5 6">
    <name type="scientific">Fundicoccus ignavus</name>
    <dbReference type="NCBI Taxonomy" id="2664442"/>
    <lineage>
        <taxon>Bacteria</taxon>
        <taxon>Bacillati</taxon>
        <taxon>Bacillota</taxon>
        <taxon>Bacilli</taxon>
        <taxon>Lactobacillales</taxon>
        <taxon>Aerococcaceae</taxon>
        <taxon>Fundicoccus</taxon>
    </lineage>
</organism>
<reference evidence="5 6" key="1">
    <citation type="submission" date="2019-11" db="EMBL/GenBank/DDBJ databases">
        <title>Characterisation of Fundicoccus ignavus gen. nov. sp. nov., a novel genus of the family Aerococcaceae isolated from bulk tank milk.</title>
        <authorList>
            <person name="Siebert A."/>
            <person name="Huptas C."/>
            <person name="Wenning M."/>
            <person name="Scherer S."/>
            <person name="Doll E.V."/>
        </authorList>
    </citation>
    <scope>NUCLEOTIDE SEQUENCE [LARGE SCALE GENOMIC DNA]</scope>
    <source>
        <strain evidence="5 6">WS4759</strain>
    </source>
</reference>
<evidence type="ECO:0000259" key="4">
    <source>
        <dbReference type="Pfam" id="PF09223"/>
    </source>
</evidence>
<evidence type="ECO:0000313" key="5">
    <source>
        <dbReference type="EMBL" id="MRI84673.1"/>
    </source>
</evidence>
<feature type="domain" description="ZinT" evidence="4">
    <location>
        <begin position="137"/>
        <end position="313"/>
    </location>
</feature>
<evidence type="ECO:0000313" key="6">
    <source>
        <dbReference type="Proteomes" id="UP000430975"/>
    </source>
</evidence>
<protein>
    <submittedName>
        <fullName evidence="5">ZinT/AdcA family metal-binding protein</fullName>
    </submittedName>
</protein>
<keyword evidence="2" id="KW-0862">Zinc</keyword>
<dbReference type="GO" id="GO:0008270">
    <property type="term" value="F:zinc ion binding"/>
    <property type="evidence" value="ECO:0007669"/>
    <property type="project" value="InterPro"/>
</dbReference>
<feature type="signal peptide" evidence="3">
    <location>
        <begin position="1"/>
        <end position="24"/>
    </location>
</feature>
<keyword evidence="6" id="KW-1185">Reference proteome</keyword>
<dbReference type="EMBL" id="WJQS01000002">
    <property type="protein sequence ID" value="MRI84673.1"/>
    <property type="molecule type" value="Genomic_DNA"/>
</dbReference>